<dbReference type="PANTHER" id="PTHR11225:SF4">
    <property type="entry name" value="NUCLEAR PORE COMPLEX PROTEIN NUP93"/>
    <property type="match status" value="1"/>
</dbReference>
<proteinExistence type="inferred from homology"/>
<evidence type="ECO:0008006" key="8">
    <source>
        <dbReference type="Google" id="ProtNLM"/>
    </source>
</evidence>
<evidence type="ECO:0000313" key="6">
    <source>
        <dbReference type="EMBL" id="OQO01310.1"/>
    </source>
</evidence>
<feature type="compositionally biased region" description="Low complexity" evidence="5">
    <location>
        <begin position="155"/>
        <end position="167"/>
    </location>
</feature>
<name>A0A1V8SQH1_9PEZI</name>
<dbReference type="GO" id="GO:0017056">
    <property type="term" value="F:structural constituent of nuclear pore"/>
    <property type="evidence" value="ECO:0007669"/>
    <property type="project" value="InterPro"/>
</dbReference>
<feature type="region of interest" description="Disordered" evidence="5">
    <location>
        <begin position="339"/>
        <end position="374"/>
    </location>
</feature>
<dbReference type="STRING" id="1507870.A0A1V8SQH1"/>
<evidence type="ECO:0000256" key="2">
    <source>
        <dbReference type="ARBA" id="ARBA00010186"/>
    </source>
</evidence>
<evidence type="ECO:0000256" key="4">
    <source>
        <dbReference type="ARBA" id="ARBA00023242"/>
    </source>
</evidence>
<dbReference type="GO" id="GO:0006606">
    <property type="term" value="P:protein import into nucleus"/>
    <property type="evidence" value="ECO:0007669"/>
    <property type="project" value="TreeGrafter"/>
</dbReference>
<dbReference type="Pfam" id="PF04097">
    <property type="entry name" value="Nic96"/>
    <property type="match status" value="1"/>
</dbReference>
<evidence type="ECO:0000256" key="1">
    <source>
        <dbReference type="ARBA" id="ARBA00004567"/>
    </source>
</evidence>
<dbReference type="Pfam" id="PF13634">
    <property type="entry name" value="Nucleoporin_FG"/>
    <property type="match status" value="2"/>
</dbReference>
<evidence type="ECO:0000256" key="3">
    <source>
        <dbReference type="ARBA" id="ARBA00023132"/>
    </source>
</evidence>
<dbReference type="OrthoDB" id="203824at2759"/>
<evidence type="ECO:0000313" key="7">
    <source>
        <dbReference type="Proteomes" id="UP000192596"/>
    </source>
</evidence>
<dbReference type="PANTHER" id="PTHR11225">
    <property type="entry name" value="NUCLEAR PORE COMPLEX PROTEIN NUP93 NUCLEOPORIN NUP93 DEAD EYE PROTEIN"/>
    <property type="match status" value="1"/>
</dbReference>
<gene>
    <name evidence="6" type="ORF">B0A48_12863</name>
</gene>
<comment type="similarity">
    <text evidence="2">Belongs to the nucleoporin interacting component (NIC) family.</text>
</comment>
<feature type="region of interest" description="Disordered" evidence="5">
    <location>
        <begin position="132"/>
        <end position="170"/>
    </location>
</feature>
<keyword evidence="3" id="KW-0509">mRNA transport</keyword>
<dbReference type="EMBL" id="NAJO01000031">
    <property type="protein sequence ID" value="OQO01310.1"/>
    <property type="molecule type" value="Genomic_DNA"/>
</dbReference>
<comment type="subcellular location">
    <subcellularLocation>
        <location evidence="1">Nucleus</location>
        <location evidence="1">Nuclear pore complex</location>
    </subcellularLocation>
</comment>
<dbReference type="Proteomes" id="UP000192596">
    <property type="component" value="Unassembled WGS sequence"/>
</dbReference>
<dbReference type="InterPro" id="IPR025574">
    <property type="entry name" value="Nucleoporin_FG_rpt"/>
</dbReference>
<keyword evidence="3" id="KW-0813">Transport</keyword>
<dbReference type="GO" id="GO:0005643">
    <property type="term" value="C:nuclear pore"/>
    <property type="evidence" value="ECO:0007669"/>
    <property type="project" value="UniProtKB-SubCell"/>
</dbReference>
<dbReference type="FunCoup" id="A0A1V8SQH1">
    <property type="interactions" value="2037"/>
</dbReference>
<keyword evidence="4" id="KW-0539">Nucleus</keyword>
<reference evidence="7" key="1">
    <citation type="submission" date="2017-03" db="EMBL/GenBank/DDBJ databases">
        <title>Genomes of endolithic fungi from Antarctica.</title>
        <authorList>
            <person name="Coleine C."/>
            <person name="Masonjones S."/>
            <person name="Stajich J.E."/>
        </authorList>
    </citation>
    <scope>NUCLEOTIDE SEQUENCE [LARGE SCALE GENOMIC DNA]</scope>
    <source>
        <strain evidence="7">CCFEE 5527</strain>
    </source>
</reference>
<dbReference type="InterPro" id="IPR007231">
    <property type="entry name" value="Nucleoporin_int_Nup93/Nic96"/>
</dbReference>
<keyword evidence="3" id="KW-0906">Nuclear pore complex</keyword>
<dbReference type="InParanoid" id="A0A1V8SQH1"/>
<accession>A0A1V8SQH1</accession>
<keyword evidence="3" id="KW-0653">Protein transport</keyword>
<dbReference type="AlphaFoldDB" id="A0A1V8SQH1"/>
<dbReference type="GO" id="GO:0016973">
    <property type="term" value="P:poly(A)+ mRNA export from nucleus"/>
    <property type="evidence" value="ECO:0007669"/>
    <property type="project" value="TreeGrafter"/>
</dbReference>
<comment type="caution">
    <text evidence="6">The sequence shown here is derived from an EMBL/GenBank/DDBJ whole genome shotgun (WGS) entry which is preliminary data.</text>
</comment>
<evidence type="ECO:0000256" key="5">
    <source>
        <dbReference type="SAM" id="MobiDB-lite"/>
    </source>
</evidence>
<protein>
    <recommendedName>
        <fullName evidence="8">Nuclear pore protein</fullName>
    </recommendedName>
</protein>
<keyword evidence="7" id="KW-1185">Reference proteome</keyword>
<feature type="compositionally biased region" description="Low complexity" evidence="5">
    <location>
        <begin position="132"/>
        <end position="148"/>
    </location>
</feature>
<sequence length="1126" mass="121563">MSSLFGGGGTIAPAGGSSLFGAAPATSANTTTGNSLFSRITPASTSAAPTSSLFGAAPATASNAAPSGGLFGAKPAQPAASGSSLFGNIGGTPATSAPSGGGLFSNLGGAAQPAQSSLFGGGQAATAAPATSSLFGQSTGGQQQQQNGQQGGSLFGQQNSQSQLQQSVAPQAPVANPSYFDQLLERSKKRQTEDYVTPLGELPALELGLADISRKVRNLGQGGPSAGLARGGDARAQYLLAASGVNTGQALRDLEKLANGPNGLSDQVADAVTDVKLDLSRKHFNDFQTLVDSRVKRAQDDFNKMIDEQLHGVDWAAQTQRIYEHFGLRKPQEIENEGHRTFAPGETGGFGRSGRKSRFGATTTNGKSFGVPGLAKSVIGTPGPNGMRGSQFGGVNGNDGTRLAPEDRVQRLKQEKYSARVKDLNVARLASKAFPTLDRFESVEAEPTGEDNSMLVHAYGALQKIVGEDASKEALSEAGALKPRQYAADYLSETATSKGAVAMRKRILDGSRAFLEELYLGQAQGTVSRNPREANVGGVPTNIATIKGYSRFKASRKELGVDMEVLQQVGEDYCWVLIYYLVRCGLFDDALAYVEQNQAAFRNIDRRFIGYLRAYVQSPDHRLPPQQQTDINNDYTQRAKLAPEDSIDPYRMACYKVIGRCDLSRRSLEKISGDMLDWMWLQFSLAREYSRVDEYSHEAFGLDELRLSFKDIGERYFTGNSDVPNAPTTWFFMQIIAGSFEQAVAHLQNINHISAAHFAIALDYYGLLRVSDVSDGEQLLTMTTRQQPQIAFASMIGLYTRDFRTADSTAAVDYIALICLNADLDGDLGKAQRELCHQALTELVLETRDFASLLGDIRTDGQRIPGSIESRLSLIGLDSEEDFMRHITLVAARTAEDQTRTTDAALLFHLAQDYDKVMQIVNQAVSLALTTELGEQPQKLTPLRPRQQDKDQQAAQGSLSLTAVDDPVQLAANFRNLYFSNHQYSSKLSVITRDSCNVLLLLADARNALEQGQWANAIDYIRTSDILPLSTNSNTTAIRAKATSFNRSPVVLANTIGHSMIWAMIGIANQVAHLRAMDMRTEGNGRLVDEFRGMAGDVMTFAGLIRWKLPGRVWEVLGEAGRSVGL</sequence>
<keyword evidence="3" id="KW-0811">Translocation</keyword>
<organism evidence="6 7">
    <name type="scientific">Cryoendolithus antarcticus</name>
    <dbReference type="NCBI Taxonomy" id="1507870"/>
    <lineage>
        <taxon>Eukaryota</taxon>
        <taxon>Fungi</taxon>
        <taxon>Dikarya</taxon>
        <taxon>Ascomycota</taxon>
        <taxon>Pezizomycotina</taxon>
        <taxon>Dothideomycetes</taxon>
        <taxon>Dothideomycetidae</taxon>
        <taxon>Cladosporiales</taxon>
        <taxon>Cladosporiaceae</taxon>
        <taxon>Cryoendolithus</taxon>
    </lineage>
</organism>